<organism evidence="1 2">
    <name type="scientific">Panagrolaimus sp. PS1159</name>
    <dbReference type="NCBI Taxonomy" id="55785"/>
    <lineage>
        <taxon>Eukaryota</taxon>
        <taxon>Metazoa</taxon>
        <taxon>Ecdysozoa</taxon>
        <taxon>Nematoda</taxon>
        <taxon>Chromadorea</taxon>
        <taxon>Rhabditida</taxon>
        <taxon>Tylenchina</taxon>
        <taxon>Panagrolaimomorpha</taxon>
        <taxon>Panagrolaimoidea</taxon>
        <taxon>Panagrolaimidae</taxon>
        <taxon>Panagrolaimus</taxon>
    </lineage>
</organism>
<dbReference type="WBParaSite" id="PS1159_v2.g1362.t1">
    <property type="protein sequence ID" value="PS1159_v2.g1362.t1"/>
    <property type="gene ID" value="PS1159_v2.g1362"/>
</dbReference>
<dbReference type="Proteomes" id="UP000887580">
    <property type="component" value="Unplaced"/>
</dbReference>
<sequence>MDKTSCYFLVKDKTTFMAADQYCVGLNGNLVSIHNMFENAFLGGEAKTVFTDSTNIDFWIGANNLLIPKNWSWMDGTPWDFNDWDIKQPINVSNTNCGAMTIQSQRWISDDCIKEKPFVCLVKIHEATTTTTAPLPCPNTWTYFNETKFCYKAIEKSTTWWDAEMTCVNQTSHLIWHHITPTINAHGELKHG</sequence>
<protein>
    <submittedName>
        <fullName evidence="2">C-type lectin domain-containing protein</fullName>
    </submittedName>
</protein>
<name>A0AC35F411_9BILA</name>
<proteinExistence type="predicted"/>
<evidence type="ECO:0000313" key="1">
    <source>
        <dbReference type="Proteomes" id="UP000887580"/>
    </source>
</evidence>
<reference evidence="2" key="1">
    <citation type="submission" date="2022-11" db="UniProtKB">
        <authorList>
            <consortium name="WormBaseParasite"/>
        </authorList>
    </citation>
    <scope>IDENTIFICATION</scope>
</reference>
<accession>A0AC35F411</accession>
<evidence type="ECO:0000313" key="2">
    <source>
        <dbReference type="WBParaSite" id="PS1159_v2.g1362.t1"/>
    </source>
</evidence>